<evidence type="ECO:0000313" key="2">
    <source>
        <dbReference type="EMBL" id="GAH42891.1"/>
    </source>
</evidence>
<reference evidence="2" key="1">
    <citation type="journal article" date="2014" name="Front. Microbiol.">
        <title>High frequency of phylogenetically diverse reductive dehalogenase-homologous genes in deep subseafloor sedimentary metagenomes.</title>
        <authorList>
            <person name="Kawai M."/>
            <person name="Futagami T."/>
            <person name="Toyoda A."/>
            <person name="Takaki Y."/>
            <person name="Nishi S."/>
            <person name="Hori S."/>
            <person name="Arai W."/>
            <person name="Tsubouchi T."/>
            <person name="Morono Y."/>
            <person name="Uchiyama I."/>
            <person name="Ito T."/>
            <person name="Fujiyama A."/>
            <person name="Inagaki F."/>
            <person name="Takami H."/>
        </authorList>
    </citation>
    <scope>NUCLEOTIDE SEQUENCE</scope>
    <source>
        <strain evidence="2">Expedition CK06-06</strain>
    </source>
</reference>
<organism evidence="2">
    <name type="scientific">marine sediment metagenome</name>
    <dbReference type="NCBI Taxonomy" id="412755"/>
    <lineage>
        <taxon>unclassified sequences</taxon>
        <taxon>metagenomes</taxon>
        <taxon>ecological metagenomes</taxon>
    </lineage>
</organism>
<evidence type="ECO:0008006" key="3">
    <source>
        <dbReference type="Google" id="ProtNLM"/>
    </source>
</evidence>
<accession>X1FB69</accession>
<feature type="transmembrane region" description="Helical" evidence="1">
    <location>
        <begin position="22"/>
        <end position="40"/>
    </location>
</feature>
<proteinExistence type="predicted"/>
<comment type="caution">
    <text evidence="2">The sequence shown here is derived from an EMBL/GenBank/DDBJ whole genome shotgun (WGS) entry which is preliminary data.</text>
</comment>
<keyword evidence="1" id="KW-0812">Transmembrane</keyword>
<protein>
    <recommendedName>
        <fullName evidence="3">Holin</fullName>
    </recommendedName>
</protein>
<name>X1FB69_9ZZZZ</name>
<sequence length="45" mass="5211">MNKLKILGTGLIGLNRLTNEEWLLIISIIITVLGMIQDYLKDRKR</sequence>
<keyword evidence="1" id="KW-0472">Membrane</keyword>
<evidence type="ECO:0000256" key="1">
    <source>
        <dbReference type="SAM" id="Phobius"/>
    </source>
</evidence>
<gene>
    <name evidence="2" type="ORF">S03H2_14245</name>
</gene>
<keyword evidence="1" id="KW-1133">Transmembrane helix</keyword>
<dbReference type="AlphaFoldDB" id="X1FB69"/>
<dbReference type="EMBL" id="BARU01007223">
    <property type="protein sequence ID" value="GAH42891.1"/>
    <property type="molecule type" value="Genomic_DNA"/>
</dbReference>